<feature type="region of interest" description="Disordered" evidence="1">
    <location>
        <begin position="55"/>
        <end position="77"/>
    </location>
</feature>
<comment type="caution">
    <text evidence="2">The sequence shown here is derived from an EMBL/GenBank/DDBJ whole genome shotgun (WGS) entry which is preliminary data.</text>
</comment>
<dbReference type="Proteomes" id="UP000015530">
    <property type="component" value="Unassembled WGS sequence"/>
</dbReference>
<dbReference type="AlphaFoldDB" id="T0JU25"/>
<dbReference type="Pfam" id="PF07958">
    <property type="entry name" value="DUF1688"/>
    <property type="match status" value="1"/>
</dbReference>
<organism evidence="2 3">
    <name type="scientific">Colletotrichum gloeosporioides (strain Cg-14)</name>
    <name type="common">Anthracnose fungus</name>
    <name type="synonym">Glomerella cingulata</name>
    <dbReference type="NCBI Taxonomy" id="1237896"/>
    <lineage>
        <taxon>Eukaryota</taxon>
        <taxon>Fungi</taxon>
        <taxon>Dikarya</taxon>
        <taxon>Ascomycota</taxon>
        <taxon>Pezizomycotina</taxon>
        <taxon>Sordariomycetes</taxon>
        <taxon>Hypocreomycetidae</taxon>
        <taxon>Glomerellales</taxon>
        <taxon>Glomerellaceae</taxon>
        <taxon>Colletotrichum</taxon>
        <taxon>Colletotrichum gloeosporioides species complex</taxon>
    </lineage>
</organism>
<proteinExistence type="predicted"/>
<accession>T0JU25</accession>
<dbReference type="OrthoDB" id="2153176at2759"/>
<sequence length="77" mass="8381">MAGVEGRTNLLVRLATALTEKREYFGDNGRPGNMVGILLAGTPLNASVIYANRHHSHSVERPHERAGTNLAPVADRY</sequence>
<dbReference type="STRING" id="1237896.T0JU25"/>
<dbReference type="InterPro" id="IPR012469">
    <property type="entry name" value="DUF1688"/>
</dbReference>
<protein>
    <submittedName>
        <fullName evidence="2">Uncharacterized protein</fullName>
    </submittedName>
</protein>
<gene>
    <name evidence="2" type="ORF">CGLO_17268</name>
</gene>
<evidence type="ECO:0000256" key="1">
    <source>
        <dbReference type="SAM" id="MobiDB-lite"/>
    </source>
</evidence>
<dbReference type="HOGENOM" id="CLU_2637917_0_0_1"/>
<evidence type="ECO:0000313" key="2">
    <source>
        <dbReference type="EMBL" id="EQB44023.1"/>
    </source>
</evidence>
<evidence type="ECO:0000313" key="3">
    <source>
        <dbReference type="Proteomes" id="UP000015530"/>
    </source>
</evidence>
<dbReference type="EMBL" id="AMYD01004121">
    <property type="protein sequence ID" value="EQB44023.1"/>
    <property type="molecule type" value="Genomic_DNA"/>
</dbReference>
<feature type="compositionally biased region" description="Basic and acidic residues" evidence="1">
    <location>
        <begin position="57"/>
        <end position="66"/>
    </location>
</feature>
<name>T0JU25_COLGC</name>
<reference evidence="3" key="1">
    <citation type="journal article" date="2013" name="Mol. Plant Microbe Interact.">
        <title>Global aspects of pacC regulation of pathogenicity genes in Colletotrichum gloeosporioides as revealed by transcriptome analysis.</title>
        <authorList>
            <person name="Alkan N."/>
            <person name="Meng X."/>
            <person name="Friedlander G."/>
            <person name="Reuveni E."/>
            <person name="Sukno S."/>
            <person name="Sherman A."/>
            <person name="Thon M."/>
            <person name="Fluhr R."/>
            <person name="Prusky D."/>
        </authorList>
    </citation>
    <scope>NUCLEOTIDE SEQUENCE [LARGE SCALE GENOMIC DNA]</scope>
    <source>
        <strain evidence="3">Cg-14</strain>
    </source>
</reference>